<dbReference type="PANTHER" id="PTHR32108:SF9">
    <property type="entry name" value="REVERSE TRANSCRIPTASE RNASE H-LIKE DOMAIN-CONTAINING PROTEIN"/>
    <property type="match status" value="1"/>
</dbReference>
<reference evidence="2" key="1">
    <citation type="journal article" date="2012" name="Nat. Biotechnol.">
        <title>Draft genome sequence of pigeonpea (Cajanus cajan), an orphan legume crop of resource-poor farmers.</title>
        <authorList>
            <person name="Varshney R.K."/>
            <person name="Chen W."/>
            <person name="Li Y."/>
            <person name="Bharti A.K."/>
            <person name="Saxena R.K."/>
            <person name="Schlueter J.A."/>
            <person name="Donoghue M.T."/>
            <person name="Azam S."/>
            <person name="Fan G."/>
            <person name="Whaley A.M."/>
            <person name="Farmer A.D."/>
            <person name="Sheridan J."/>
            <person name="Iwata A."/>
            <person name="Tuteja R."/>
            <person name="Penmetsa R.V."/>
            <person name="Wu W."/>
            <person name="Upadhyaya H.D."/>
            <person name="Yang S.P."/>
            <person name="Shah T."/>
            <person name="Saxena K.B."/>
            <person name="Michael T."/>
            <person name="McCombie W.R."/>
            <person name="Yang B."/>
            <person name="Zhang G."/>
            <person name="Yang H."/>
            <person name="Wang J."/>
            <person name="Spillane C."/>
            <person name="Cook D.R."/>
            <person name="May G.D."/>
            <person name="Xu X."/>
            <person name="Jackson S.A."/>
        </authorList>
    </citation>
    <scope>NUCLEOTIDE SEQUENCE [LARGE SCALE GENOMIC DNA]</scope>
</reference>
<evidence type="ECO:0000256" key="1">
    <source>
        <dbReference type="SAM" id="MobiDB-lite"/>
    </source>
</evidence>
<dbReference type="Gramene" id="C.cajan_47613.t">
    <property type="protein sequence ID" value="C.cajan_47613.t"/>
    <property type="gene ID" value="C.cajan_47613"/>
</dbReference>
<evidence type="ECO:0000313" key="2">
    <source>
        <dbReference type="EMBL" id="KYP78110.1"/>
    </source>
</evidence>
<feature type="region of interest" description="Disordered" evidence="1">
    <location>
        <begin position="151"/>
        <end position="171"/>
    </location>
</feature>
<organism evidence="2 3">
    <name type="scientific">Cajanus cajan</name>
    <name type="common">Pigeon pea</name>
    <name type="synonym">Cajanus indicus</name>
    <dbReference type="NCBI Taxonomy" id="3821"/>
    <lineage>
        <taxon>Eukaryota</taxon>
        <taxon>Viridiplantae</taxon>
        <taxon>Streptophyta</taxon>
        <taxon>Embryophyta</taxon>
        <taxon>Tracheophyta</taxon>
        <taxon>Spermatophyta</taxon>
        <taxon>Magnoliopsida</taxon>
        <taxon>eudicotyledons</taxon>
        <taxon>Gunneridae</taxon>
        <taxon>Pentapetalae</taxon>
        <taxon>rosids</taxon>
        <taxon>fabids</taxon>
        <taxon>Fabales</taxon>
        <taxon>Fabaceae</taxon>
        <taxon>Papilionoideae</taxon>
        <taxon>50 kb inversion clade</taxon>
        <taxon>NPAAA clade</taxon>
        <taxon>indigoferoid/millettioid clade</taxon>
        <taxon>Phaseoleae</taxon>
        <taxon>Cajanus</taxon>
    </lineage>
</organism>
<dbReference type="EMBL" id="AGCT01042178">
    <property type="protein sequence ID" value="KYP78110.1"/>
    <property type="molecule type" value="Genomic_DNA"/>
</dbReference>
<dbReference type="PANTHER" id="PTHR32108">
    <property type="entry name" value="DNA-DIRECTED RNA POLYMERASE SUBUNIT ALPHA"/>
    <property type="match status" value="1"/>
</dbReference>
<comment type="caution">
    <text evidence="2">The sequence shown here is derived from an EMBL/GenBank/DDBJ whole genome shotgun (WGS) entry which is preliminary data.</text>
</comment>
<dbReference type="AlphaFoldDB" id="A0A151UFQ0"/>
<proteinExistence type="predicted"/>
<accession>A0A151UFQ0</accession>
<name>A0A151UFQ0_CAJCA</name>
<feature type="compositionally biased region" description="Pro residues" evidence="1">
    <location>
        <begin position="160"/>
        <end position="171"/>
    </location>
</feature>
<sequence length="232" mass="26355">MNKLQHENSTSNVGDVSKDHLNALEERLRVVEGHSFDIQEASDICLVQDIQFPAKFKIPDFQKYTGASWPKGHLTMSCRKMAAYVGNEKLLIHCFQERNTSTLFADIVTIGERIEQGLKSGKIGKAPTSYDPRKVYEKKREEGVHAVISTPKSQATPQAKPLPPTKKMNPPYPPWYKPEERCDYHSNSPGHSVERCKTLQFRVQGLIDAGWLKFDTNTPSIDKNPLHKHDEE</sequence>
<protein>
    <submittedName>
        <fullName evidence="2">Uncharacterized protein</fullName>
    </submittedName>
</protein>
<evidence type="ECO:0000313" key="3">
    <source>
        <dbReference type="Proteomes" id="UP000075243"/>
    </source>
</evidence>
<gene>
    <name evidence="2" type="ORF">KK1_047908</name>
</gene>
<dbReference type="Proteomes" id="UP000075243">
    <property type="component" value="Unassembled WGS sequence"/>
</dbReference>
<keyword evidence="3" id="KW-1185">Reference proteome</keyword>